<organism evidence="4">
    <name type="scientific">Tanacetum cinerariifolium</name>
    <name type="common">Dalmatian daisy</name>
    <name type="synonym">Chrysanthemum cinerariifolium</name>
    <dbReference type="NCBI Taxonomy" id="118510"/>
    <lineage>
        <taxon>Eukaryota</taxon>
        <taxon>Viridiplantae</taxon>
        <taxon>Streptophyta</taxon>
        <taxon>Embryophyta</taxon>
        <taxon>Tracheophyta</taxon>
        <taxon>Spermatophyta</taxon>
        <taxon>Magnoliopsida</taxon>
        <taxon>eudicotyledons</taxon>
        <taxon>Gunneridae</taxon>
        <taxon>Pentapetalae</taxon>
        <taxon>asterids</taxon>
        <taxon>campanulids</taxon>
        <taxon>Asterales</taxon>
        <taxon>Asteraceae</taxon>
        <taxon>Asteroideae</taxon>
        <taxon>Anthemideae</taxon>
        <taxon>Anthemidinae</taxon>
        <taxon>Tanacetum</taxon>
    </lineage>
</organism>
<dbReference type="PANTHER" id="PTHR33067">
    <property type="entry name" value="RNA-DIRECTED DNA POLYMERASE-RELATED"/>
    <property type="match status" value="1"/>
</dbReference>
<evidence type="ECO:0000256" key="1">
    <source>
        <dbReference type="PROSITE-ProRule" id="PRU00047"/>
    </source>
</evidence>
<dbReference type="GO" id="GO:0008270">
    <property type="term" value="F:zinc ion binding"/>
    <property type="evidence" value="ECO:0007669"/>
    <property type="project" value="UniProtKB-KW"/>
</dbReference>
<dbReference type="Pfam" id="PF00098">
    <property type="entry name" value="zf-CCHC"/>
    <property type="match status" value="1"/>
</dbReference>
<dbReference type="InterPro" id="IPR021109">
    <property type="entry name" value="Peptidase_aspartic_dom_sf"/>
</dbReference>
<keyword evidence="1" id="KW-0862">Zinc</keyword>
<reference evidence="4" key="1">
    <citation type="journal article" date="2019" name="Sci. Rep.">
        <title>Draft genome of Tanacetum cinerariifolium, the natural source of mosquito coil.</title>
        <authorList>
            <person name="Yamashiro T."/>
            <person name="Shiraishi A."/>
            <person name="Satake H."/>
            <person name="Nakayama K."/>
        </authorList>
    </citation>
    <scope>NUCLEOTIDE SEQUENCE</scope>
</reference>
<feature type="region of interest" description="Disordered" evidence="2">
    <location>
        <begin position="861"/>
        <end position="880"/>
    </location>
</feature>
<dbReference type="GO" id="GO:0003676">
    <property type="term" value="F:nucleic acid binding"/>
    <property type="evidence" value="ECO:0007669"/>
    <property type="project" value="InterPro"/>
</dbReference>
<evidence type="ECO:0000256" key="2">
    <source>
        <dbReference type="SAM" id="MobiDB-lite"/>
    </source>
</evidence>
<dbReference type="EMBL" id="BKCJ010001800">
    <property type="protein sequence ID" value="GEU44105.1"/>
    <property type="molecule type" value="Genomic_DNA"/>
</dbReference>
<dbReference type="InterPro" id="IPR036875">
    <property type="entry name" value="Znf_CCHC_sf"/>
</dbReference>
<comment type="caution">
    <text evidence="4">The sequence shown here is derived from an EMBL/GenBank/DDBJ whole genome shotgun (WGS) entry which is preliminary data.</text>
</comment>
<protein>
    <recommendedName>
        <fullName evidence="3">CCHC-type domain-containing protein</fullName>
    </recommendedName>
</protein>
<dbReference type="SUPFAM" id="SSF57756">
    <property type="entry name" value="Retrovirus zinc finger-like domains"/>
    <property type="match status" value="1"/>
</dbReference>
<dbReference type="PROSITE" id="PS50158">
    <property type="entry name" value="ZF_CCHC"/>
    <property type="match status" value="1"/>
</dbReference>
<name>A0A6L2K7S2_TANCI</name>
<dbReference type="Gene3D" id="2.40.70.10">
    <property type="entry name" value="Acid Proteases"/>
    <property type="match status" value="1"/>
</dbReference>
<dbReference type="InterPro" id="IPR005162">
    <property type="entry name" value="Retrotrans_gag_dom"/>
</dbReference>
<proteinExistence type="predicted"/>
<feature type="domain" description="CCHC-type" evidence="3">
    <location>
        <begin position="977"/>
        <end position="991"/>
    </location>
</feature>
<keyword evidence="1" id="KW-0479">Metal-binding</keyword>
<dbReference type="Gene3D" id="4.10.60.10">
    <property type="entry name" value="Zinc finger, CCHC-type"/>
    <property type="match status" value="1"/>
</dbReference>
<keyword evidence="1" id="KW-0863">Zinc-finger</keyword>
<feature type="compositionally biased region" description="Polar residues" evidence="2">
    <location>
        <begin position="861"/>
        <end position="872"/>
    </location>
</feature>
<dbReference type="Pfam" id="PF03732">
    <property type="entry name" value="Retrotrans_gag"/>
    <property type="match status" value="1"/>
</dbReference>
<evidence type="ECO:0000259" key="3">
    <source>
        <dbReference type="PROSITE" id="PS50158"/>
    </source>
</evidence>
<dbReference type="InterPro" id="IPR001878">
    <property type="entry name" value="Znf_CCHC"/>
</dbReference>
<sequence>MTHQTGCGIQDFRRCVEALDMENLSMNGVFFTWIQKRNNPESGVLKKMDRIIGNCHFLDKLSNAYDCFLPSSTFGHRPAMLKMKSHMRELNIKNGNVFDKMKVLREELKKVQMELDNDPGDHNSAYFHKVIKGRMSRSRIGAVNDEFDPKILFTKKLSNEDVVKMIKEVTEEEIESALFDINDDKASDMMDLPLSSSRPLGNKNKGRSCAFKVDIQKAYDTVNWNFLKFSLENFGFHPKMIKWIMKCHTTVSFSVSVNGESHVFFKAKKVLRQVMAFKKGKLRVRYLGVPLVAKNLCIKDCEILIDNVIKRVDDWQNKFLTFVGRLQLIASILSSMQVIGLPSLFSLLTSEKTRALEKETRELDVEKEKKEDSQRQLRRNIMERVDINTLTMEQYLSLTRGNQEPGVVKPKIRGNVNFEIKSQFMQELREDTFFGNKNDDAHEHVEWVLDIVSLFNIPGVTHDVVMLRVFPITLTESAKRWVDKLTSGIVNTWELFKNAFIQRYCPPSKTAKQLEKIYNFKQEGDETLHQAWESRFGGGVFGYSSRTDDQPSLCERRPSLTEIINKYMEETANTHAEQDEWLRKFYLNTKTNRENHDKIIQGFSKDEKQETEKAEVSEAVTTLDITPNVKQHHAEEAIVHETMESLSKIRINHPLLKEIMQKNNYAKHMKDLVANKPQTEEDDEVKMNPRLDFNNTLADLGASISVMPFSMYKRLGMGKLKPDNMVIEMAYNTKCTPKGIVENLLVKIEKFIFPVDFVILDMVEDFRMPIILGRPLLATAHAKGAWFTGTSEDEDDLEGIIDYLEPTSYDGFTNLDDKSYKERRCKLLGMTYRKPPPILIEKVEVTRTLFFYKDPIIESQEMSTSNTHQQSLADAGSETRPPILERGPYKFGIFTPSETEAPRMQKEEDLRGNDLKHYEAEIKAMNLILISIPNYIYNSMDACTTVKAIWQRVERLMRGTITLRTTCLGTTTNIQYYNCSEKGHYARNCPKPRVQDSKYFMKQMLLAKQDEAGVILTDEQNDFLFADASRMEEIKELSVNICLMARIQPENFDSDEGPSYDSTFLDEMSNQSLDFELQLHHEKERHKCESYLKNIYETSWISMMKDLESENVSLEFQVQSLIKERENVKTQYQKLFDSIKRTRTQTQGEINELIENVNKNTYAYVDVRAQNQDLLITISELKAKLKNVEKESMNIPSKEDLDNLFGPMYEEYFEKRSSDTHINSAAQQVYNHEDSPLTSLIVFEEHEAPPIVTTSEE</sequence>
<dbReference type="AlphaFoldDB" id="A0A6L2K7S2"/>
<gene>
    <name evidence="4" type="ORF">Tci_016083</name>
</gene>
<evidence type="ECO:0000313" key="4">
    <source>
        <dbReference type="EMBL" id="GEU44105.1"/>
    </source>
</evidence>
<dbReference type="CDD" id="cd00303">
    <property type="entry name" value="retropepsin_like"/>
    <property type="match status" value="1"/>
</dbReference>
<dbReference type="PANTHER" id="PTHR33067:SF9">
    <property type="entry name" value="RNA-DIRECTED DNA POLYMERASE"/>
    <property type="match status" value="1"/>
</dbReference>
<accession>A0A6L2K7S2</accession>